<feature type="transmembrane region" description="Helical" evidence="1">
    <location>
        <begin position="64"/>
        <end position="82"/>
    </location>
</feature>
<dbReference type="RefSeq" id="WP_212532495.1">
    <property type="nucleotide sequence ID" value="NZ_JAGSOG010000252.1"/>
</dbReference>
<dbReference type="Proteomes" id="UP000675781">
    <property type="component" value="Unassembled WGS sequence"/>
</dbReference>
<proteinExistence type="predicted"/>
<protein>
    <submittedName>
        <fullName evidence="2">Uncharacterized protein</fullName>
    </submittedName>
</protein>
<keyword evidence="1" id="KW-1133">Transmembrane helix</keyword>
<dbReference type="AlphaFoldDB" id="A0A941IUT9"/>
<organism evidence="2 3">
    <name type="scientific">Actinospica durhamensis</name>
    <dbReference type="NCBI Taxonomy" id="1508375"/>
    <lineage>
        <taxon>Bacteria</taxon>
        <taxon>Bacillati</taxon>
        <taxon>Actinomycetota</taxon>
        <taxon>Actinomycetes</taxon>
        <taxon>Catenulisporales</taxon>
        <taxon>Actinospicaceae</taxon>
        <taxon>Actinospica</taxon>
    </lineage>
</organism>
<gene>
    <name evidence="2" type="ORF">KDL01_32470</name>
</gene>
<keyword evidence="1" id="KW-0812">Transmembrane</keyword>
<dbReference type="EMBL" id="JAGSOG010000252">
    <property type="protein sequence ID" value="MBR7838033.1"/>
    <property type="molecule type" value="Genomic_DNA"/>
</dbReference>
<feature type="transmembrane region" description="Helical" evidence="1">
    <location>
        <begin position="38"/>
        <end position="58"/>
    </location>
</feature>
<reference evidence="2" key="1">
    <citation type="submission" date="2021-04" db="EMBL/GenBank/DDBJ databases">
        <title>Genome based classification of Actinospica acidithermotolerans sp. nov., an actinobacterium isolated from an Indonesian hot spring.</title>
        <authorList>
            <person name="Kusuma A.B."/>
            <person name="Putra K.E."/>
            <person name="Nafisah S."/>
            <person name="Loh J."/>
            <person name="Nouioui I."/>
            <person name="Goodfellow M."/>
        </authorList>
    </citation>
    <scope>NUCLEOTIDE SEQUENCE</scope>
    <source>
        <strain evidence="2">CSCA 57</strain>
    </source>
</reference>
<sequence>MSSRVLAVCVFAAIGIAGPTASYLLVRRRGGPRATTRNLALDLATAVPFMLCASVSQLYNRLHWLFYVSVAIAVVSYVRPLLERRRARSRVRDVIDR</sequence>
<evidence type="ECO:0000313" key="3">
    <source>
        <dbReference type="Proteomes" id="UP000675781"/>
    </source>
</evidence>
<name>A0A941IUT9_9ACTN</name>
<evidence type="ECO:0000256" key="1">
    <source>
        <dbReference type="SAM" id="Phobius"/>
    </source>
</evidence>
<evidence type="ECO:0000313" key="2">
    <source>
        <dbReference type="EMBL" id="MBR7838033.1"/>
    </source>
</evidence>
<feature type="transmembrane region" description="Helical" evidence="1">
    <location>
        <begin position="6"/>
        <end position="26"/>
    </location>
</feature>
<accession>A0A941IUT9</accession>
<comment type="caution">
    <text evidence="2">The sequence shown here is derived from an EMBL/GenBank/DDBJ whole genome shotgun (WGS) entry which is preliminary data.</text>
</comment>
<keyword evidence="1" id="KW-0472">Membrane</keyword>
<keyword evidence="3" id="KW-1185">Reference proteome</keyword>